<feature type="transmembrane region" description="Helical" evidence="1">
    <location>
        <begin position="134"/>
        <end position="157"/>
    </location>
</feature>
<accession>A0A5J4SFD2</accession>
<dbReference type="AlphaFoldDB" id="A0A5J4SFD2"/>
<feature type="transmembrane region" description="Helical" evidence="1">
    <location>
        <begin position="163"/>
        <end position="186"/>
    </location>
</feature>
<evidence type="ECO:0000313" key="2">
    <source>
        <dbReference type="EMBL" id="KAA6344472.1"/>
    </source>
</evidence>
<protein>
    <recommendedName>
        <fullName evidence="3">Transmembrane protein</fullName>
    </recommendedName>
</protein>
<feature type="transmembrane region" description="Helical" evidence="1">
    <location>
        <begin position="261"/>
        <end position="284"/>
    </location>
</feature>
<dbReference type="EMBL" id="SNRY01000216">
    <property type="protein sequence ID" value="KAA6344472.1"/>
    <property type="molecule type" value="Genomic_DNA"/>
</dbReference>
<keyword evidence="1" id="KW-0812">Transmembrane</keyword>
<name>A0A5J4SFD2_9ZZZZ</name>
<reference evidence="2" key="1">
    <citation type="submission" date="2019-03" db="EMBL/GenBank/DDBJ databases">
        <title>Single cell metagenomics reveals metabolic interactions within the superorganism composed of flagellate Streblomastix strix and complex community of Bacteroidetes bacteria on its surface.</title>
        <authorList>
            <person name="Treitli S.C."/>
            <person name="Kolisko M."/>
            <person name="Husnik F."/>
            <person name="Keeling P."/>
            <person name="Hampl V."/>
        </authorList>
    </citation>
    <scope>NUCLEOTIDE SEQUENCE</scope>
    <source>
        <strain evidence="2">STM</strain>
    </source>
</reference>
<keyword evidence="1" id="KW-0472">Membrane</keyword>
<keyword evidence="1" id="KW-1133">Transmembrane helix</keyword>
<organism evidence="2">
    <name type="scientific">termite gut metagenome</name>
    <dbReference type="NCBI Taxonomy" id="433724"/>
    <lineage>
        <taxon>unclassified sequences</taxon>
        <taxon>metagenomes</taxon>
        <taxon>organismal metagenomes</taxon>
    </lineage>
</organism>
<comment type="caution">
    <text evidence="2">The sequence shown here is derived from an EMBL/GenBank/DDBJ whole genome shotgun (WGS) entry which is preliminary data.</text>
</comment>
<feature type="transmembrane region" description="Helical" evidence="1">
    <location>
        <begin position="83"/>
        <end position="105"/>
    </location>
</feature>
<evidence type="ECO:0000256" key="1">
    <source>
        <dbReference type="SAM" id="Phobius"/>
    </source>
</evidence>
<evidence type="ECO:0008006" key="3">
    <source>
        <dbReference type="Google" id="ProtNLM"/>
    </source>
</evidence>
<proteinExistence type="predicted"/>
<feature type="transmembrane region" description="Helical" evidence="1">
    <location>
        <begin position="40"/>
        <end position="63"/>
    </location>
</feature>
<gene>
    <name evidence="2" type="ORF">EZS27_007918</name>
</gene>
<sequence>MNPQESKIIFYAKRSFPEKINATFEFIQENWKVLLKYSAYLILPICLIQAITVNAITDLIYYPQTVQNAGNWLAYGPVFFVNYGLTVLLGLAGSLLSISIVYTLMAKYNEREERLAGIAFAGLKPGLLKRLKRGLFVMLFTVVILSLAGGVIVLLGVVSRYTLLVSIPLFVASTIPLLLFTPVYLFEEIGIMRAFAKTFRLGFATWMGVLIIFIIMGVISSIVSAVVSIPWIATSVVKYIFLLSDMQDETAISTGYSLMHYAFGVIMAFGSYLSGIFVTVGLAYQYAHAREKAGNGSLVDNIDNLEQL</sequence>
<feature type="transmembrane region" description="Helical" evidence="1">
    <location>
        <begin position="207"/>
        <end position="233"/>
    </location>
</feature>